<dbReference type="InterPro" id="IPR004198">
    <property type="entry name" value="Znf_C5HC2"/>
</dbReference>
<dbReference type="Pfam" id="PF21323">
    <property type="entry name" value="KDM5_C-hel"/>
    <property type="match status" value="1"/>
</dbReference>
<evidence type="ECO:0000259" key="3">
    <source>
        <dbReference type="Pfam" id="PF02928"/>
    </source>
</evidence>
<proteinExistence type="predicted"/>
<keyword evidence="2" id="KW-0408">Iron</keyword>
<accession>A0A7R9CCK9</accession>
<feature type="domain" description="Lysine-specific demethylase 5 C-terminal helical" evidence="4">
    <location>
        <begin position="7"/>
        <end position="58"/>
    </location>
</feature>
<dbReference type="EMBL" id="OC316609">
    <property type="protein sequence ID" value="CAD7392929.1"/>
    <property type="molecule type" value="Genomic_DNA"/>
</dbReference>
<dbReference type="Pfam" id="PF02928">
    <property type="entry name" value="zf-C5HC2"/>
    <property type="match status" value="1"/>
</dbReference>
<organism evidence="5">
    <name type="scientific">Timema cristinae</name>
    <name type="common">Walking stick</name>
    <dbReference type="NCBI Taxonomy" id="61476"/>
    <lineage>
        <taxon>Eukaryota</taxon>
        <taxon>Metazoa</taxon>
        <taxon>Ecdysozoa</taxon>
        <taxon>Arthropoda</taxon>
        <taxon>Hexapoda</taxon>
        <taxon>Insecta</taxon>
        <taxon>Pterygota</taxon>
        <taxon>Neoptera</taxon>
        <taxon>Polyneoptera</taxon>
        <taxon>Phasmatodea</taxon>
        <taxon>Timematodea</taxon>
        <taxon>Timematoidea</taxon>
        <taxon>Timematidae</taxon>
        <taxon>Timema</taxon>
    </lineage>
</organism>
<evidence type="ECO:0000256" key="1">
    <source>
        <dbReference type="ARBA" id="ARBA00022723"/>
    </source>
</evidence>
<sequence length="132" mass="15084">MGEEEKLKIGRECIAQYALLRRFCVFSHDELVCKMAVDPESLDMALAAATYNDMIQMVVAEKHIRNSLQEWGALEAEREAFELIPEDERQCKVCKTTCFLSAVTCICDSEHLVCLQHYANLCDCPPEKHTLR</sequence>
<dbReference type="GO" id="GO:0034647">
    <property type="term" value="F:histone H3K4me/H3K4me2/H3K4me3 demethylase activity"/>
    <property type="evidence" value="ECO:0007669"/>
    <property type="project" value="TreeGrafter"/>
</dbReference>
<gene>
    <name evidence="5" type="ORF">TCEB3V08_LOCUS931</name>
</gene>
<dbReference type="AlphaFoldDB" id="A0A7R9CCK9"/>
<feature type="domain" description="Zinc finger C5HC2-type" evidence="3">
    <location>
        <begin position="91"/>
        <end position="132"/>
    </location>
</feature>
<dbReference type="PANTHER" id="PTHR10694:SF33">
    <property type="entry name" value="LYSINE-SPECIFIC DEMETHYLASE 5"/>
    <property type="match status" value="1"/>
</dbReference>
<dbReference type="GO" id="GO:0006355">
    <property type="term" value="P:regulation of DNA-templated transcription"/>
    <property type="evidence" value="ECO:0007669"/>
    <property type="project" value="TreeGrafter"/>
</dbReference>
<protein>
    <recommendedName>
        <fullName evidence="6">Zinc finger C5HC2-type domain-containing protein</fullName>
    </recommendedName>
</protein>
<name>A0A7R9CCK9_TIMCR</name>
<evidence type="ECO:0008006" key="6">
    <source>
        <dbReference type="Google" id="ProtNLM"/>
    </source>
</evidence>
<dbReference type="InterPro" id="IPR048615">
    <property type="entry name" value="KDM5_C-hel"/>
</dbReference>
<evidence type="ECO:0000259" key="4">
    <source>
        <dbReference type="Pfam" id="PF21323"/>
    </source>
</evidence>
<dbReference type="GO" id="GO:0046872">
    <property type="term" value="F:metal ion binding"/>
    <property type="evidence" value="ECO:0007669"/>
    <property type="project" value="UniProtKB-KW"/>
</dbReference>
<evidence type="ECO:0000313" key="5">
    <source>
        <dbReference type="EMBL" id="CAD7392929.1"/>
    </source>
</evidence>
<dbReference type="PANTHER" id="PTHR10694">
    <property type="entry name" value="LYSINE-SPECIFIC DEMETHYLASE"/>
    <property type="match status" value="1"/>
</dbReference>
<reference evidence="5" key="1">
    <citation type="submission" date="2020-11" db="EMBL/GenBank/DDBJ databases">
        <authorList>
            <person name="Tran Van P."/>
        </authorList>
    </citation>
    <scope>NUCLEOTIDE SEQUENCE</scope>
</reference>
<dbReference type="GO" id="GO:0000785">
    <property type="term" value="C:chromatin"/>
    <property type="evidence" value="ECO:0007669"/>
    <property type="project" value="TreeGrafter"/>
</dbReference>
<keyword evidence="1" id="KW-0479">Metal-binding</keyword>
<evidence type="ECO:0000256" key="2">
    <source>
        <dbReference type="ARBA" id="ARBA00023004"/>
    </source>
</evidence>
<dbReference type="GO" id="GO:0005634">
    <property type="term" value="C:nucleus"/>
    <property type="evidence" value="ECO:0007669"/>
    <property type="project" value="TreeGrafter"/>
</dbReference>